<reference evidence="1 2" key="1">
    <citation type="submission" date="2020-08" db="EMBL/GenBank/DDBJ databases">
        <title>Genomic Encyclopedia of Type Strains, Phase III (KMG-III): the genomes of soil and plant-associated and newly described type strains.</title>
        <authorList>
            <person name="Whitman W."/>
        </authorList>
    </citation>
    <scope>NUCLEOTIDE SEQUENCE [LARGE SCALE GENOMIC DNA]</scope>
    <source>
        <strain evidence="1 2">CECT 8897</strain>
    </source>
</reference>
<keyword evidence="2" id="KW-1185">Reference proteome</keyword>
<sequence>MFEPYLTQWQLTPDGGLLSTHSSRLLPVRCADGRAAMLKVATATEERFGGLLMNWWDGQGAAQVYAHDGDALLLERAQGQQDLLDMALAGRDDEATRIICAAVTRLHAPRAAPMPKLIPLSNWFGSLEAAAGQYGGVYTQCLATTRELLATQREIVALHGDVHHRNVLDFEERGWLAIDPKRLLGERAFDYVHVLCNPDLPTTPDAERFYRQLDIVVQASGLPRRRLLQWTIAFSGLSAAWFLEDGQEPHSDLGVVRHALAALKGEARP</sequence>
<proteinExistence type="predicted"/>
<dbReference type="Proteomes" id="UP000541535">
    <property type="component" value="Unassembled WGS sequence"/>
</dbReference>
<dbReference type="GO" id="GO:0050300">
    <property type="term" value="F:aminoglycoside 6-kinase activity"/>
    <property type="evidence" value="ECO:0007669"/>
    <property type="project" value="UniProtKB-EC"/>
</dbReference>
<dbReference type="EC" id="2.7.1.72" evidence="1"/>
<keyword evidence="1" id="KW-0418">Kinase</keyword>
<accession>A0A7W5FW47</accession>
<evidence type="ECO:0000313" key="1">
    <source>
        <dbReference type="EMBL" id="MBB3121461.1"/>
    </source>
</evidence>
<dbReference type="InterPro" id="IPR006748">
    <property type="entry name" value="NH2Glyco/OHUrea_AB-resist_kin"/>
</dbReference>
<dbReference type="SUPFAM" id="SSF56112">
    <property type="entry name" value="Protein kinase-like (PK-like)"/>
    <property type="match status" value="1"/>
</dbReference>
<gene>
    <name evidence="1" type="ORF">FHS03_004539</name>
</gene>
<dbReference type="AlphaFoldDB" id="A0A7W5FW47"/>
<name>A0A7W5FW47_9BURK</name>
<dbReference type="RefSeq" id="WP_183443171.1">
    <property type="nucleotide sequence ID" value="NZ_JACHXD010000016.1"/>
</dbReference>
<keyword evidence="1" id="KW-0808">Transferase</keyword>
<protein>
    <submittedName>
        <fullName evidence="1">Streptomycin 6-kinase</fullName>
        <ecNumber evidence="1">2.7.1.72</ecNumber>
    </submittedName>
</protein>
<evidence type="ECO:0000313" key="2">
    <source>
        <dbReference type="Proteomes" id="UP000541535"/>
    </source>
</evidence>
<organism evidence="1 2">
    <name type="scientific">Pseudoduganella violacea</name>
    <dbReference type="NCBI Taxonomy" id="1715466"/>
    <lineage>
        <taxon>Bacteria</taxon>
        <taxon>Pseudomonadati</taxon>
        <taxon>Pseudomonadota</taxon>
        <taxon>Betaproteobacteria</taxon>
        <taxon>Burkholderiales</taxon>
        <taxon>Oxalobacteraceae</taxon>
        <taxon>Telluria group</taxon>
        <taxon>Pseudoduganella</taxon>
    </lineage>
</organism>
<comment type="caution">
    <text evidence="1">The sequence shown here is derived from an EMBL/GenBank/DDBJ whole genome shotgun (WGS) entry which is preliminary data.</text>
</comment>
<dbReference type="Pfam" id="PF04655">
    <property type="entry name" value="APH_6_hur"/>
    <property type="match status" value="1"/>
</dbReference>
<dbReference type="InterPro" id="IPR011009">
    <property type="entry name" value="Kinase-like_dom_sf"/>
</dbReference>
<dbReference type="GO" id="GO:0019748">
    <property type="term" value="P:secondary metabolic process"/>
    <property type="evidence" value="ECO:0007669"/>
    <property type="project" value="InterPro"/>
</dbReference>
<dbReference type="EMBL" id="JACHXD010000016">
    <property type="protein sequence ID" value="MBB3121461.1"/>
    <property type="molecule type" value="Genomic_DNA"/>
</dbReference>